<dbReference type="InterPro" id="IPR002711">
    <property type="entry name" value="HNH"/>
</dbReference>
<name>A0A2W1L8Q6_9BACL</name>
<dbReference type="GO" id="GO:0003676">
    <property type="term" value="F:nucleic acid binding"/>
    <property type="evidence" value="ECO:0007669"/>
    <property type="project" value="InterPro"/>
</dbReference>
<protein>
    <recommendedName>
        <fullName evidence="1">HNH nuclease domain-containing protein</fullName>
    </recommendedName>
</protein>
<dbReference type="EMBL" id="QKRB01000044">
    <property type="protein sequence ID" value="PZD95209.1"/>
    <property type="molecule type" value="Genomic_DNA"/>
</dbReference>
<dbReference type="InterPro" id="IPR003615">
    <property type="entry name" value="HNH_nuc"/>
</dbReference>
<dbReference type="CDD" id="cd00085">
    <property type="entry name" value="HNHc"/>
    <property type="match status" value="1"/>
</dbReference>
<evidence type="ECO:0000313" key="2">
    <source>
        <dbReference type="EMBL" id="PZD95209.1"/>
    </source>
</evidence>
<sequence length="115" mass="13542">MWRVLPMFQLNAVPKPQHRRRTPRKAARGAFSKKTRQSIIERDRGLCVRCGARYEEIHHVIYRSHNGAGTEDNGVCVCHACHELAHSKEEVRRWFEHYRKVILLREEVGPCHMKS</sequence>
<dbReference type="GO" id="GO:0008270">
    <property type="term" value="F:zinc ion binding"/>
    <property type="evidence" value="ECO:0007669"/>
    <property type="project" value="InterPro"/>
</dbReference>
<feature type="domain" description="HNH nuclease" evidence="1">
    <location>
        <begin position="34"/>
        <end position="83"/>
    </location>
</feature>
<proteinExistence type="predicted"/>
<evidence type="ECO:0000259" key="1">
    <source>
        <dbReference type="SMART" id="SM00507"/>
    </source>
</evidence>
<keyword evidence="3" id="KW-1185">Reference proteome</keyword>
<dbReference type="Pfam" id="PF01844">
    <property type="entry name" value="HNH"/>
    <property type="match status" value="1"/>
</dbReference>
<dbReference type="SMART" id="SM00507">
    <property type="entry name" value="HNHc"/>
    <property type="match status" value="1"/>
</dbReference>
<evidence type="ECO:0000313" key="3">
    <source>
        <dbReference type="Proteomes" id="UP000249522"/>
    </source>
</evidence>
<comment type="caution">
    <text evidence="2">The sequence shown here is derived from an EMBL/GenBank/DDBJ whole genome shotgun (WGS) entry which is preliminary data.</text>
</comment>
<dbReference type="Gene3D" id="1.10.30.50">
    <property type="match status" value="1"/>
</dbReference>
<dbReference type="GO" id="GO:0004519">
    <property type="term" value="F:endonuclease activity"/>
    <property type="evidence" value="ECO:0007669"/>
    <property type="project" value="InterPro"/>
</dbReference>
<reference evidence="2 3" key="1">
    <citation type="submission" date="2018-06" db="EMBL/GenBank/DDBJ databases">
        <title>Paenibacillus imtechensis sp. nov.</title>
        <authorList>
            <person name="Pinnaka A.K."/>
            <person name="Singh H."/>
            <person name="Kaur M."/>
        </authorList>
    </citation>
    <scope>NUCLEOTIDE SEQUENCE [LARGE SCALE GENOMIC DNA]</scope>
    <source>
        <strain evidence="2 3">SMB1</strain>
    </source>
</reference>
<dbReference type="OrthoDB" id="2662325at2"/>
<gene>
    <name evidence="2" type="ORF">DNH61_11660</name>
</gene>
<accession>A0A2W1L8Q6</accession>
<dbReference type="AlphaFoldDB" id="A0A2W1L8Q6"/>
<organism evidence="2 3">
    <name type="scientific">Paenibacillus sambharensis</name>
    <dbReference type="NCBI Taxonomy" id="1803190"/>
    <lineage>
        <taxon>Bacteria</taxon>
        <taxon>Bacillati</taxon>
        <taxon>Bacillota</taxon>
        <taxon>Bacilli</taxon>
        <taxon>Bacillales</taxon>
        <taxon>Paenibacillaceae</taxon>
        <taxon>Paenibacillus</taxon>
    </lineage>
</organism>
<dbReference type="Proteomes" id="UP000249522">
    <property type="component" value="Unassembled WGS sequence"/>
</dbReference>